<sequence length="160" mass="18235">MRAPFILSFPSLPELSSYGQGSLLVTRADSEGNYIIQEVDGNLKESFQYTYIKKHEKELMEIYSITQSAILILTCDDVAKGNLEVLQSRDCYMQILYKNSMITAPKKIANFDVSSGTEFYLSFVTGQYCFNAITYVGRGMIENFETNCVYDQYVEDNLIN</sequence>
<accession>A0ACC2NWE6</accession>
<reference evidence="1" key="1">
    <citation type="submission" date="2023-04" db="EMBL/GenBank/DDBJ databases">
        <title>A chromosome-level genome assembly of the parasitoid wasp Eretmocerus hayati.</title>
        <authorList>
            <person name="Zhong Y."/>
            <person name="Liu S."/>
            <person name="Liu Y."/>
        </authorList>
    </citation>
    <scope>NUCLEOTIDE SEQUENCE</scope>
    <source>
        <strain evidence="1">ZJU_SS_LIU_2023</strain>
    </source>
</reference>
<name>A0ACC2NWE6_9HYME</name>
<evidence type="ECO:0000313" key="2">
    <source>
        <dbReference type="Proteomes" id="UP001239111"/>
    </source>
</evidence>
<comment type="caution">
    <text evidence="1">The sequence shown here is derived from an EMBL/GenBank/DDBJ whole genome shotgun (WGS) entry which is preliminary data.</text>
</comment>
<keyword evidence="2" id="KW-1185">Reference proteome</keyword>
<evidence type="ECO:0000313" key="1">
    <source>
        <dbReference type="EMBL" id="KAJ8675427.1"/>
    </source>
</evidence>
<gene>
    <name evidence="1" type="ORF">QAD02_011213</name>
</gene>
<dbReference type="EMBL" id="CM056742">
    <property type="protein sequence ID" value="KAJ8675427.1"/>
    <property type="molecule type" value="Genomic_DNA"/>
</dbReference>
<organism evidence="1 2">
    <name type="scientific">Eretmocerus hayati</name>
    <dbReference type="NCBI Taxonomy" id="131215"/>
    <lineage>
        <taxon>Eukaryota</taxon>
        <taxon>Metazoa</taxon>
        <taxon>Ecdysozoa</taxon>
        <taxon>Arthropoda</taxon>
        <taxon>Hexapoda</taxon>
        <taxon>Insecta</taxon>
        <taxon>Pterygota</taxon>
        <taxon>Neoptera</taxon>
        <taxon>Endopterygota</taxon>
        <taxon>Hymenoptera</taxon>
        <taxon>Apocrita</taxon>
        <taxon>Proctotrupomorpha</taxon>
        <taxon>Chalcidoidea</taxon>
        <taxon>Aphelinidae</taxon>
        <taxon>Aphelininae</taxon>
        <taxon>Eretmocerus</taxon>
    </lineage>
</organism>
<proteinExistence type="predicted"/>
<protein>
    <submittedName>
        <fullName evidence="1">Uncharacterized protein</fullName>
    </submittedName>
</protein>
<dbReference type="Proteomes" id="UP001239111">
    <property type="component" value="Chromosome 2"/>
</dbReference>